<dbReference type="EMBL" id="MU274911">
    <property type="protein sequence ID" value="KAI0089205.1"/>
    <property type="molecule type" value="Genomic_DNA"/>
</dbReference>
<gene>
    <name evidence="1" type="ORF">BDY19DRAFT_944691</name>
</gene>
<sequence>MGSPATITYGPIFIGMTFNILLYGIMITQTYLYFDSFKRDKLWIKLFVILLFLCDTLNSAFDISFVYIPLVNNFGNINALSYASWIFSTDPAMTAIIACMVQTFFAWRVKVLSGSWILVLCIVSCSVCQCLGGLATSIACRIIPEFIYFQKFEVVVIIWLSCSAAADMFITISLVWHLRKHKTGLIGTDDMVNRVIKLTVQTGMITTVCAIVDLVLFLVTPAGLHLIFNLPLSKLYTNSLMSTLNSRRVFLSSQQQYQHQHQHLNSPPRLVRFGASGSGSGSGGGSESRMWTDGSGSGISSGMWMEGSESYGIFSSHVKNVSHPPTAESSYDEIGLENVGGRECPPRSLV</sequence>
<comment type="caution">
    <text evidence="1">The sequence shown here is derived from an EMBL/GenBank/DDBJ whole genome shotgun (WGS) entry which is preliminary data.</text>
</comment>
<protein>
    <submittedName>
        <fullName evidence="1">Uncharacterized protein</fullName>
    </submittedName>
</protein>
<evidence type="ECO:0000313" key="2">
    <source>
        <dbReference type="Proteomes" id="UP001055072"/>
    </source>
</evidence>
<dbReference type="Proteomes" id="UP001055072">
    <property type="component" value="Unassembled WGS sequence"/>
</dbReference>
<reference evidence="1" key="1">
    <citation type="journal article" date="2021" name="Environ. Microbiol.">
        <title>Gene family expansions and transcriptome signatures uncover fungal adaptations to wood decay.</title>
        <authorList>
            <person name="Hage H."/>
            <person name="Miyauchi S."/>
            <person name="Viragh M."/>
            <person name="Drula E."/>
            <person name="Min B."/>
            <person name="Chaduli D."/>
            <person name="Navarro D."/>
            <person name="Favel A."/>
            <person name="Norest M."/>
            <person name="Lesage-Meessen L."/>
            <person name="Balint B."/>
            <person name="Merenyi Z."/>
            <person name="de Eugenio L."/>
            <person name="Morin E."/>
            <person name="Martinez A.T."/>
            <person name="Baldrian P."/>
            <person name="Stursova M."/>
            <person name="Martinez M.J."/>
            <person name="Novotny C."/>
            <person name="Magnuson J.K."/>
            <person name="Spatafora J.W."/>
            <person name="Maurice S."/>
            <person name="Pangilinan J."/>
            <person name="Andreopoulos W."/>
            <person name="LaButti K."/>
            <person name="Hundley H."/>
            <person name="Na H."/>
            <person name="Kuo A."/>
            <person name="Barry K."/>
            <person name="Lipzen A."/>
            <person name="Henrissat B."/>
            <person name="Riley R."/>
            <person name="Ahrendt S."/>
            <person name="Nagy L.G."/>
            <person name="Grigoriev I.V."/>
            <person name="Martin F."/>
            <person name="Rosso M.N."/>
        </authorList>
    </citation>
    <scope>NUCLEOTIDE SEQUENCE</scope>
    <source>
        <strain evidence="1">CBS 384.51</strain>
    </source>
</reference>
<accession>A0ACB8U4K9</accession>
<evidence type="ECO:0000313" key="1">
    <source>
        <dbReference type="EMBL" id="KAI0089205.1"/>
    </source>
</evidence>
<organism evidence="1 2">
    <name type="scientific">Irpex rosettiformis</name>
    <dbReference type="NCBI Taxonomy" id="378272"/>
    <lineage>
        <taxon>Eukaryota</taxon>
        <taxon>Fungi</taxon>
        <taxon>Dikarya</taxon>
        <taxon>Basidiomycota</taxon>
        <taxon>Agaricomycotina</taxon>
        <taxon>Agaricomycetes</taxon>
        <taxon>Polyporales</taxon>
        <taxon>Irpicaceae</taxon>
        <taxon>Irpex</taxon>
    </lineage>
</organism>
<proteinExistence type="predicted"/>
<keyword evidence="2" id="KW-1185">Reference proteome</keyword>
<name>A0ACB8U4K9_9APHY</name>